<dbReference type="AlphaFoldDB" id="A0A939NTY1"/>
<accession>A0A939NTY1</accession>
<evidence type="ECO:0000313" key="2">
    <source>
        <dbReference type="Proteomes" id="UP000664267"/>
    </source>
</evidence>
<gene>
    <name evidence="1" type="ORF">J4733_17370</name>
</gene>
<dbReference type="EMBL" id="JAGETN010000027">
    <property type="protein sequence ID" value="MBO2025732.1"/>
    <property type="molecule type" value="Genomic_DNA"/>
</dbReference>
<comment type="caution">
    <text evidence="1">The sequence shown here is derived from an EMBL/GenBank/DDBJ whole genome shotgun (WGS) entry which is preliminary data.</text>
</comment>
<sequence>MGLPVKWLYPLIPPLLTNPGEAPLFEMKIIKNNKLKNNILYHLGGNRGFAAQ</sequence>
<protein>
    <submittedName>
        <fullName evidence="1">Uncharacterized protein</fullName>
    </submittedName>
</protein>
<proteinExistence type="predicted"/>
<dbReference type="Proteomes" id="UP000664267">
    <property type="component" value="Unassembled WGS sequence"/>
</dbReference>
<name>A0A939NTY1_KLEPN</name>
<evidence type="ECO:0000313" key="1">
    <source>
        <dbReference type="EMBL" id="MBO2025732.1"/>
    </source>
</evidence>
<organism evidence="1 2">
    <name type="scientific">Klebsiella pneumoniae</name>
    <dbReference type="NCBI Taxonomy" id="573"/>
    <lineage>
        <taxon>Bacteria</taxon>
        <taxon>Pseudomonadati</taxon>
        <taxon>Pseudomonadota</taxon>
        <taxon>Gammaproteobacteria</taxon>
        <taxon>Enterobacterales</taxon>
        <taxon>Enterobacteriaceae</taxon>
        <taxon>Klebsiella/Raoultella group</taxon>
        <taxon>Klebsiella</taxon>
        <taxon>Klebsiella pneumoniae complex</taxon>
    </lineage>
</organism>
<reference evidence="1" key="1">
    <citation type="submission" date="2021-03" db="EMBL/GenBank/DDBJ databases">
        <title>Molecular epidemiology and mechanisms of colistin and carbapenem resistance in Enterobacteriaceae from clinical isolates, the environment and porcine samples in Pretoria, South Africa.</title>
        <authorList>
            <person name="Bogoshi D."/>
            <person name="Mbelle N.M."/>
            <person name="Naidoo V."/>
            <person name="Osei Sekyere J."/>
        </authorList>
    </citation>
    <scope>NUCLEOTIDE SEQUENCE</scope>
    <source>
        <strain evidence="1">C029</strain>
    </source>
</reference>